<dbReference type="VEuPathDB" id="FungiDB:I7I52_00886"/>
<organism evidence="1 2">
    <name type="scientific">Ajellomyces capsulatus</name>
    <name type="common">Darling's disease fungus</name>
    <name type="synonym">Histoplasma capsulatum</name>
    <dbReference type="NCBI Taxonomy" id="5037"/>
    <lineage>
        <taxon>Eukaryota</taxon>
        <taxon>Fungi</taxon>
        <taxon>Dikarya</taxon>
        <taxon>Ascomycota</taxon>
        <taxon>Pezizomycotina</taxon>
        <taxon>Eurotiomycetes</taxon>
        <taxon>Eurotiomycetidae</taxon>
        <taxon>Onygenales</taxon>
        <taxon>Ajellomycetaceae</taxon>
        <taxon>Histoplasma</taxon>
    </lineage>
</organism>
<evidence type="ECO:0000313" key="2">
    <source>
        <dbReference type="Proteomes" id="UP000670092"/>
    </source>
</evidence>
<evidence type="ECO:0000313" key="1">
    <source>
        <dbReference type="EMBL" id="KAG5303031.1"/>
    </source>
</evidence>
<sequence length="60" mass="6988">MMIRSLHDFSHNLGGFLGLIPNFYINSPYEFDSRCMLYKPQRYKTIRGQRACLKGFGAIN</sequence>
<accession>A0A8H8D630</accession>
<dbReference type="AlphaFoldDB" id="A0A8H8D630"/>
<comment type="caution">
    <text evidence="1">The sequence shown here is derived from an EMBL/GenBank/DDBJ whole genome shotgun (WGS) entry which is preliminary data.</text>
</comment>
<name>A0A8H8D630_AJECA</name>
<dbReference type="Proteomes" id="UP000670092">
    <property type="component" value="Unassembled WGS sequence"/>
</dbReference>
<proteinExistence type="predicted"/>
<gene>
    <name evidence="1" type="ORF">I7I52_00886</name>
</gene>
<reference evidence="1 2" key="1">
    <citation type="submission" date="2021-01" db="EMBL/GenBank/DDBJ databases">
        <title>Chromosome-level genome assembly of a human fungal pathogen reveals clustering of transcriptionally co-regulated genes.</title>
        <authorList>
            <person name="Voorhies M."/>
            <person name="Cohen S."/>
            <person name="Shea T.P."/>
            <person name="Petrus S."/>
            <person name="Munoz J.F."/>
            <person name="Poplawski S."/>
            <person name="Goldman W.E."/>
            <person name="Michael T."/>
            <person name="Cuomo C.A."/>
            <person name="Sil A."/>
            <person name="Beyhan S."/>
        </authorList>
    </citation>
    <scope>NUCLEOTIDE SEQUENCE [LARGE SCALE GENOMIC DNA]</scope>
    <source>
        <strain evidence="1 2">G184AR</strain>
    </source>
</reference>
<dbReference type="EMBL" id="JAEVHI010000001">
    <property type="protein sequence ID" value="KAG5303031.1"/>
    <property type="molecule type" value="Genomic_DNA"/>
</dbReference>
<protein>
    <submittedName>
        <fullName evidence="1">Uncharacterized protein</fullName>
    </submittedName>
</protein>